<evidence type="ECO:0000313" key="4">
    <source>
        <dbReference type="EMBL" id="KAF2797434.1"/>
    </source>
</evidence>
<dbReference type="PANTHER" id="PTHR21663">
    <property type="entry name" value="HYPOTHETICAL HEAT DOMAIN-CONTAINING"/>
    <property type="match status" value="1"/>
</dbReference>
<dbReference type="GO" id="GO:0008104">
    <property type="term" value="P:intracellular protein localization"/>
    <property type="evidence" value="ECO:0007669"/>
    <property type="project" value="TreeGrafter"/>
</dbReference>
<evidence type="ECO:0000256" key="1">
    <source>
        <dbReference type="ARBA" id="ARBA00008304"/>
    </source>
</evidence>
<name>A0A6A6XMH9_9PLEO</name>
<organism evidence="4 5">
    <name type="scientific">Melanomma pulvis-pyrius CBS 109.77</name>
    <dbReference type="NCBI Taxonomy" id="1314802"/>
    <lineage>
        <taxon>Eukaryota</taxon>
        <taxon>Fungi</taxon>
        <taxon>Dikarya</taxon>
        <taxon>Ascomycota</taxon>
        <taxon>Pezizomycotina</taxon>
        <taxon>Dothideomycetes</taxon>
        <taxon>Pleosporomycetidae</taxon>
        <taxon>Pleosporales</taxon>
        <taxon>Melanommataceae</taxon>
        <taxon>Melanomma</taxon>
    </lineage>
</organism>
<dbReference type="GO" id="GO:0005794">
    <property type="term" value="C:Golgi apparatus"/>
    <property type="evidence" value="ECO:0007669"/>
    <property type="project" value="TreeGrafter"/>
</dbReference>
<dbReference type="InterPro" id="IPR057981">
    <property type="entry name" value="TPR_LAA1-like_C"/>
</dbReference>
<dbReference type="SUPFAM" id="SSF48371">
    <property type="entry name" value="ARM repeat"/>
    <property type="match status" value="2"/>
</dbReference>
<comment type="similarity">
    <text evidence="1">Belongs to the HEATR5 family.</text>
</comment>
<keyword evidence="5" id="KW-1185">Reference proteome</keyword>
<dbReference type="InterPro" id="IPR011989">
    <property type="entry name" value="ARM-like"/>
</dbReference>
<dbReference type="PANTHER" id="PTHR21663:SF0">
    <property type="entry name" value="HEAT REPEAT-CONTAINING PROTEIN 5B"/>
    <property type="match status" value="1"/>
</dbReference>
<feature type="domain" description="LAA1-like C-terminal TPR repeats" evidence="3">
    <location>
        <begin position="1857"/>
        <end position="2016"/>
    </location>
</feature>
<sequence>MAAPDPPPTNGTTLSNPELDIQKLHALPSEQQDLYLLTFTADLARHVASLDADGATAHQFYVKKQLFKIIGLASPAPTRVIRNNLGRAFSGIFEKGDRKLLFESVNELVGILNTAGKSEKDVRAKHAAAHCLGAVFEAAGDSAIGISPLVATSLLRLVKFAQNYTGLRATLFKAVGKVFKGIGPSADEFVARDAWKQCRTICVSDKSLLVQTNACFCLEQLVRYTPYFDNSNDFDKLLSSIWKTIESSSSTVRHAAASCVSAALIKNYSETAPIEIPLARSKTMKKKSKKPTDMDGDEDVMERPGSPAPKKSATQLSFTMSSLLKTLSTHYCRPATGNRARAGIAICYMKTLKALGENVVEAKYPEIARHFFMEVLSNSSIVHSRYRTLSTRKYVAVILETVVGREMLGEAGQLNAARFLVNEILRDYPQVLKERPEPSKHTLIGALSTLSSLLKSLGSAANTIADATRDGLLQVLQHPSYTVQVYASACLRSFVLACPLQLLPSVTICMNSVNRELALLAGARQSPRRCVGLANGLSAVLSTSTAQPLHGSVDVNSRVLSQATSLLKSSSNSDLRISSTQIQVAWILIGGLMTLGPNFVKIHLSQLLLLWKNALPKPLNKDNMVQRNMLELSFLAHVRECALGSILTFLEFNSRLLTLDVTKRLAAMLQNTTMFLNTLPNKKTTDDISQRLSPALQLHDFDLMVRRRVLQCYTKLVELSPAGSSEVLLQTNLLPFAVSSFADPDNYTPSSLSTSIASSAGTFESIWDVADNYGFGVTGLVRGFDIQPLPGEHDTGARHHWVTRHGPDATIDRTLLSPICGAREHDSISLYLGSSDDAADLPDPPATQVVNSALQLFAICLPLQTAKIQESILEQMTSFLSANSLQRDSNRKTAMMVNIAFAVLAALKVAVKETRSAPGLLKGSAVEKVMQELLHVFIILPDPYVRNIAAEALGRLCNSSGNAVTGTEVNYLVDRIVANREPNARSGYAIALGCIHSQLGGMAAGFHLKNILSILMSLSNDPHPVVHFWALESLSRVADSAGLTFSGYVTSTLGMLAQLYAADTHNDESASLASSNIEVDLPSPAVIARCIDSTVNVLGPDLQDMAKARDMIMTLISLFNTEADDLVVIESLKCQEHISLYAPGHMNFSVYVKHLQHAVESTSAQISDMGVDGVYNLMRRNTDEVIRAGDPGMEDQLWHVLDRLPEHEVVRNIFRNWLQQTGLTDTAAWVQRCQTVLTKTKRVAEAEEKIETKPKSGGLDIQDDEVAGFANASNAAGGDTGSSLQTSQELLKWQVRTFGMDCLSELLTMITKEAAFREESPAVLALQQRIADVVRIAFSASTAGVVQLRIRGLKIIDQVLKLFGKTPDPDFPEVTLLEQYQAQIGSALTPAFAADSSPELAAEAVNVCATFIATGIVTDVDRMGRILKLLVSALENFSSDSETAAIGDLKGLSSNAQVMVKMSVFSAWAELQIASAEQTYLVDVLKPHIARLTPLWLSSLREYARLRFEPDISSMGSASMSGSLDTIYAALNRETLLKFYQESWLNLVDAIASLIDEDSDFVFDALDGKTELSTQSSSAKADNINYRDEPVAFFFVLFGLAFEALAGRPGDLQASKEQILEILQALKKILRPSVSGHAIYQEVVFSETMDMLDRLVLTEGLNVQTVIVQIARNLCLGHPSARRDQSSTPGDESLSEDIDQLFELTKIMVLVLTGLVPNLDGAKTGVRYELNEEAVSLLKTALSALVDASQVFPAIIKTDLHACVLHIFATILGTGPCQATVVPESLPIFKRFVTSLSFQSRTGSESSTQLRATLTKFLAILKHAQGREFDAALACEKNTILATTILLTSAAGAFEPTDPLIKRFVDELFDCLGSRMTSKVAAGCCRSLLLLPKKGPVETALASQILPQVLSFLANPSDVEGLEESRTTLAHAVVALISTLPTPDQRQLAGKIIIPALLARTSNEPKSTSETAARLLELAGKDQDAFRAVVAGLSKEQRAYMERVLKEGGVGRQDRRVESEESEEPSIALKMNFGS</sequence>
<gene>
    <name evidence="4" type="ORF">K505DRAFT_372452</name>
</gene>
<evidence type="ECO:0000256" key="2">
    <source>
        <dbReference type="SAM" id="MobiDB-lite"/>
    </source>
</evidence>
<accession>A0A6A6XMH9</accession>
<dbReference type="Pfam" id="PF25808">
    <property type="entry name" value="TPR_LAA1_C"/>
    <property type="match status" value="1"/>
</dbReference>
<dbReference type="GO" id="GO:0016020">
    <property type="term" value="C:membrane"/>
    <property type="evidence" value="ECO:0007669"/>
    <property type="project" value="TreeGrafter"/>
</dbReference>
<dbReference type="Proteomes" id="UP000799757">
    <property type="component" value="Unassembled WGS sequence"/>
</dbReference>
<dbReference type="GO" id="GO:0005829">
    <property type="term" value="C:cytosol"/>
    <property type="evidence" value="ECO:0007669"/>
    <property type="project" value="GOC"/>
</dbReference>
<dbReference type="Gene3D" id="1.25.10.10">
    <property type="entry name" value="Leucine-rich Repeat Variant"/>
    <property type="match status" value="3"/>
</dbReference>
<feature type="region of interest" description="Disordered" evidence="2">
    <location>
        <begin position="282"/>
        <end position="312"/>
    </location>
</feature>
<dbReference type="GO" id="GO:0006897">
    <property type="term" value="P:endocytosis"/>
    <property type="evidence" value="ECO:0007669"/>
    <property type="project" value="TreeGrafter"/>
</dbReference>
<dbReference type="GO" id="GO:0030139">
    <property type="term" value="C:endocytic vesicle"/>
    <property type="evidence" value="ECO:0007669"/>
    <property type="project" value="TreeGrafter"/>
</dbReference>
<dbReference type="OrthoDB" id="192608at2759"/>
<protein>
    <submittedName>
        <fullName evidence="4">HEAT repeat protein-like protein</fullName>
    </submittedName>
</protein>
<dbReference type="FunFam" id="1.25.10.10:FF:000745">
    <property type="entry name" value="Chromosome 7, whole genome shotgun sequence"/>
    <property type="match status" value="1"/>
</dbReference>
<dbReference type="InterPro" id="IPR040108">
    <property type="entry name" value="Laa1/Sip1/HEATR5"/>
</dbReference>
<dbReference type="Pfam" id="PF20210">
    <property type="entry name" value="Laa1_Sip1_HTR5"/>
    <property type="match status" value="1"/>
</dbReference>
<dbReference type="InterPro" id="IPR046837">
    <property type="entry name" value="Laa1/Sip1/HEATR5-like_HEAT"/>
</dbReference>
<dbReference type="InterPro" id="IPR016024">
    <property type="entry name" value="ARM-type_fold"/>
</dbReference>
<proteinExistence type="inferred from homology"/>
<dbReference type="Pfam" id="PF25468">
    <property type="entry name" value="HEAT_HEATR5A"/>
    <property type="match status" value="1"/>
</dbReference>
<evidence type="ECO:0000313" key="5">
    <source>
        <dbReference type="Proteomes" id="UP000799757"/>
    </source>
</evidence>
<evidence type="ECO:0000259" key="3">
    <source>
        <dbReference type="Pfam" id="PF25808"/>
    </source>
</evidence>
<feature type="region of interest" description="Disordered" evidence="2">
    <location>
        <begin position="2009"/>
        <end position="2035"/>
    </location>
</feature>
<dbReference type="GO" id="GO:0042147">
    <property type="term" value="P:retrograde transport, endosome to Golgi"/>
    <property type="evidence" value="ECO:0007669"/>
    <property type="project" value="TreeGrafter"/>
</dbReference>
<reference evidence="4" key="1">
    <citation type="journal article" date="2020" name="Stud. Mycol.">
        <title>101 Dothideomycetes genomes: a test case for predicting lifestyles and emergence of pathogens.</title>
        <authorList>
            <person name="Haridas S."/>
            <person name="Albert R."/>
            <person name="Binder M."/>
            <person name="Bloem J."/>
            <person name="Labutti K."/>
            <person name="Salamov A."/>
            <person name="Andreopoulos B."/>
            <person name="Baker S."/>
            <person name="Barry K."/>
            <person name="Bills G."/>
            <person name="Bluhm B."/>
            <person name="Cannon C."/>
            <person name="Castanera R."/>
            <person name="Culley D."/>
            <person name="Daum C."/>
            <person name="Ezra D."/>
            <person name="Gonzalez J."/>
            <person name="Henrissat B."/>
            <person name="Kuo A."/>
            <person name="Liang C."/>
            <person name="Lipzen A."/>
            <person name="Lutzoni F."/>
            <person name="Magnuson J."/>
            <person name="Mondo S."/>
            <person name="Nolan M."/>
            <person name="Ohm R."/>
            <person name="Pangilinan J."/>
            <person name="Park H.-J."/>
            <person name="Ramirez L."/>
            <person name="Alfaro M."/>
            <person name="Sun H."/>
            <person name="Tritt A."/>
            <person name="Yoshinaga Y."/>
            <person name="Zwiers L.-H."/>
            <person name="Turgeon B."/>
            <person name="Goodwin S."/>
            <person name="Spatafora J."/>
            <person name="Crous P."/>
            <person name="Grigoriev I."/>
        </authorList>
    </citation>
    <scope>NUCLEOTIDE SEQUENCE</scope>
    <source>
        <strain evidence="4">CBS 109.77</strain>
    </source>
</reference>
<dbReference type="EMBL" id="MU001806">
    <property type="protein sequence ID" value="KAF2797434.1"/>
    <property type="molecule type" value="Genomic_DNA"/>
</dbReference>